<keyword evidence="2" id="KW-1185">Reference proteome</keyword>
<protein>
    <submittedName>
        <fullName evidence="1">Uncharacterized protein</fullName>
    </submittedName>
</protein>
<evidence type="ECO:0000313" key="1">
    <source>
        <dbReference type="EMBL" id="WFL75971.1"/>
    </source>
</evidence>
<dbReference type="Proteomes" id="UP001215827">
    <property type="component" value="Chromosome"/>
</dbReference>
<name>A0ABY8FLS7_9SPHN</name>
<reference evidence="1 2" key="1">
    <citation type="submission" date="2023-03" db="EMBL/GenBank/DDBJ databases">
        <title>Altererythrobacter sp. CAU 1644 isolated from sand.</title>
        <authorList>
            <person name="Kim W."/>
        </authorList>
    </citation>
    <scope>NUCLEOTIDE SEQUENCE [LARGE SCALE GENOMIC DNA]</scope>
    <source>
        <strain evidence="1 2">CAU 1644</strain>
    </source>
</reference>
<dbReference type="EMBL" id="CP121106">
    <property type="protein sequence ID" value="WFL75971.1"/>
    <property type="molecule type" value="Genomic_DNA"/>
</dbReference>
<gene>
    <name evidence="1" type="ORF">P7228_08095</name>
</gene>
<organism evidence="1 2">
    <name type="scientific">Altererythrobacter arenosus</name>
    <dbReference type="NCBI Taxonomy" id="3032592"/>
    <lineage>
        <taxon>Bacteria</taxon>
        <taxon>Pseudomonadati</taxon>
        <taxon>Pseudomonadota</taxon>
        <taxon>Alphaproteobacteria</taxon>
        <taxon>Sphingomonadales</taxon>
        <taxon>Erythrobacteraceae</taxon>
        <taxon>Altererythrobacter</taxon>
    </lineage>
</organism>
<evidence type="ECO:0000313" key="2">
    <source>
        <dbReference type="Proteomes" id="UP001215827"/>
    </source>
</evidence>
<accession>A0ABY8FLS7</accession>
<sequence>MRWHSTISSIAGDHCSHIAEENLCRFLALQPRPFSLRHAFRRVLGKGIAEEMGALVETEGVDHAVGHAPALDDIAEREEVASDFVRRNGRCQILPFDDIVAIGLDPYGRSRLIDRRGQ</sequence>
<proteinExistence type="predicted"/>